<comment type="caution">
    <text evidence="1">The sequence shown here is derived from an EMBL/GenBank/DDBJ whole genome shotgun (WGS) entry which is preliminary data.</text>
</comment>
<dbReference type="EMBL" id="MBFS01000552">
    <property type="protein sequence ID" value="PVV02232.1"/>
    <property type="molecule type" value="Genomic_DNA"/>
</dbReference>
<dbReference type="Proteomes" id="UP000245609">
    <property type="component" value="Unassembled WGS sequence"/>
</dbReference>
<evidence type="ECO:0000313" key="1">
    <source>
        <dbReference type="EMBL" id="PVV02232.1"/>
    </source>
</evidence>
<evidence type="ECO:0000313" key="2">
    <source>
        <dbReference type="Proteomes" id="UP000245609"/>
    </source>
</evidence>
<protein>
    <submittedName>
        <fullName evidence="1">Uncharacterized protein</fullName>
    </submittedName>
</protein>
<gene>
    <name evidence="1" type="ORF">BB560_003320</name>
</gene>
<organism evidence="1 2">
    <name type="scientific">Smittium megazygosporum</name>
    <dbReference type="NCBI Taxonomy" id="133381"/>
    <lineage>
        <taxon>Eukaryota</taxon>
        <taxon>Fungi</taxon>
        <taxon>Fungi incertae sedis</taxon>
        <taxon>Zoopagomycota</taxon>
        <taxon>Kickxellomycotina</taxon>
        <taxon>Harpellomycetes</taxon>
        <taxon>Harpellales</taxon>
        <taxon>Legeriomycetaceae</taxon>
        <taxon>Smittium</taxon>
    </lineage>
</organism>
<name>A0A2T9ZCE4_9FUNG</name>
<keyword evidence="2" id="KW-1185">Reference proteome</keyword>
<dbReference type="AlphaFoldDB" id="A0A2T9ZCE4"/>
<reference evidence="1 2" key="1">
    <citation type="journal article" date="2018" name="MBio">
        <title>Comparative Genomics Reveals the Core Gene Toolbox for the Fungus-Insect Symbiosis.</title>
        <authorList>
            <person name="Wang Y."/>
            <person name="Stata M."/>
            <person name="Wang W."/>
            <person name="Stajich J.E."/>
            <person name="White M.M."/>
            <person name="Moncalvo J.M."/>
        </authorList>
    </citation>
    <scope>NUCLEOTIDE SEQUENCE [LARGE SCALE GENOMIC DNA]</scope>
    <source>
        <strain evidence="1 2">SC-DP-2</strain>
    </source>
</reference>
<proteinExistence type="predicted"/>
<sequence>MVDYIPPVLKYPKQGGFKLSCLHNNGQKKEKGKGKACKEWGCPVLKHKAIDWPNYSGDEIALQNSWIVETPELGKYPQTALIRFGFVPLAMDPTQSAMRLGESR</sequence>
<accession>A0A2T9ZCE4</accession>